<dbReference type="PANTHER" id="PTHR43214">
    <property type="entry name" value="TWO-COMPONENT RESPONSE REGULATOR"/>
    <property type="match status" value="1"/>
</dbReference>
<evidence type="ECO:0000259" key="4">
    <source>
        <dbReference type="PROSITE" id="PS50043"/>
    </source>
</evidence>
<evidence type="ECO:0000313" key="6">
    <source>
        <dbReference type="EMBL" id="ATZ09392.1"/>
    </source>
</evidence>
<dbReference type="PROSITE" id="PS50043">
    <property type="entry name" value="HTH_LUXR_2"/>
    <property type="match status" value="1"/>
</dbReference>
<dbReference type="InterPro" id="IPR011006">
    <property type="entry name" value="CheY-like_superfamily"/>
</dbReference>
<dbReference type="SMART" id="SM00448">
    <property type="entry name" value="REC"/>
    <property type="match status" value="1"/>
</dbReference>
<dbReference type="Pfam" id="PF00072">
    <property type="entry name" value="Response_reg"/>
    <property type="match status" value="1"/>
</dbReference>
<evidence type="ECO:0000313" key="7">
    <source>
        <dbReference type="Proteomes" id="UP000231994"/>
    </source>
</evidence>
<gene>
    <name evidence="6" type="ORF">A9D01_12235</name>
</gene>
<proteinExistence type="predicted"/>
<dbReference type="SUPFAM" id="SSF46894">
    <property type="entry name" value="C-terminal effector domain of the bipartite response regulators"/>
    <property type="match status" value="1"/>
</dbReference>
<accession>A0ABC8CNV9</accession>
<evidence type="ECO:0000256" key="1">
    <source>
        <dbReference type="ARBA" id="ARBA00022553"/>
    </source>
</evidence>
<dbReference type="InterPro" id="IPR016032">
    <property type="entry name" value="Sig_transdc_resp-reg_C-effctor"/>
</dbReference>
<dbReference type="Gene3D" id="1.10.10.10">
    <property type="entry name" value="Winged helix-like DNA-binding domain superfamily/Winged helix DNA-binding domain"/>
    <property type="match status" value="1"/>
</dbReference>
<dbReference type="GO" id="GO:0003677">
    <property type="term" value="F:DNA binding"/>
    <property type="evidence" value="ECO:0007669"/>
    <property type="project" value="UniProtKB-KW"/>
</dbReference>
<dbReference type="AlphaFoldDB" id="A0ABC8CNV9"/>
<dbReference type="InterPro" id="IPR039420">
    <property type="entry name" value="WalR-like"/>
</dbReference>
<evidence type="ECO:0000256" key="3">
    <source>
        <dbReference type="PROSITE-ProRule" id="PRU00169"/>
    </source>
</evidence>
<dbReference type="SMART" id="SM00421">
    <property type="entry name" value="HTH_LUXR"/>
    <property type="match status" value="1"/>
</dbReference>
<keyword evidence="1 3" id="KW-0597">Phosphoprotein</keyword>
<dbReference type="Gene3D" id="3.40.50.2300">
    <property type="match status" value="1"/>
</dbReference>
<dbReference type="InterPro" id="IPR036388">
    <property type="entry name" value="WH-like_DNA-bd_sf"/>
</dbReference>
<dbReference type="PANTHER" id="PTHR43214:SF43">
    <property type="entry name" value="TWO-COMPONENT RESPONSE REGULATOR"/>
    <property type="match status" value="1"/>
</dbReference>
<dbReference type="Proteomes" id="UP000231994">
    <property type="component" value="Chromosome"/>
</dbReference>
<dbReference type="CDD" id="cd06170">
    <property type="entry name" value="LuxR_C_like"/>
    <property type="match status" value="1"/>
</dbReference>
<feature type="domain" description="Response regulatory" evidence="5">
    <location>
        <begin position="8"/>
        <end position="124"/>
    </location>
</feature>
<dbReference type="EMBL" id="CP024932">
    <property type="protein sequence ID" value="ATZ09392.1"/>
    <property type="molecule type" value="Genomic_DNA"/>
</dbReference>
<dbReference type="PRINTS" id="PR00038">
    <property type="entry name" value="HTHLUXR"/>
</dbReference>
<evidence type="ECO:0000256" key="2">
    <source>
        <dbReference type="ARBA" id="ARBA00023125"/>
    </source>
</evidence>
<dbReference type="InterPro" id="IPR001789">
    <property type="entry name" value="Sig_transdc_resp-reg_receiver"/>
</dbReference>
<feature type="modified residue" description="4-aspartylphosphate" evidence="3">
    <location>
        <position position="59"/>
    </location>
</feature>
<sequence length="211" mass="23477">MVQQVSSTILLVDDDPVIRESFPVYFSKAPDLEVITTATNGRSALTWLNNHTCDIVLSDVRMPDMDGIELLKKLNSFDDPPVFVVMTAYDTDDTMITSLARGASGYVIKGQPPQIIIQALRDALNGGTSLSPQCVKRLVAQSSWGRFAERLEQASLTDNEEAVMQLLCQGKSNRQIANELFYSESHVKRMVSSLLKKMDCRSRAELIARSF</sequence>
<name>A0ABC8CNV9_CORST</name>
<dbReference type="PROSITE" id="PS50110">
    <property type="entry name" value="RESPONSE_REGULATORY"/>
    <property type="match status" value="1"/>
</dbReference>
<feature type="domain" description="HTH luxR-type" evidence="4">
    <location>
        <begin position="149"/>
        <end position="211"/>
    </location>
</feature>
<reference evidence="6 7" key="1">
    <citation type="submission" date="2017-11" db="EMBL/GenBank/DDBJ databases">
        <title>Whole genome sequencing of cultured pathogen.</title>
        <authorList>
            <person name="Hoffmann M."/>
            <person name="Sanchez M."/>
            <person name="Timme R."/>
            <person name="Nudel K."/>
            <person name="Bry L."/>
        </authorList>
    </citation>
    <scope>NUCLEOTIDE SEQUENCE [LARGE SCALE GENOMIC DNA]</scope>
    <source>
        <strain evidence="6 7">216</strain>
    </source>
</reference>
<keyword evidence="2 6" id="KW-0238">DNA-binding</keyword>
<protein>
    <submittedName>
        <fullName evidence="6">DNA-binding response regulator</fullName>
    </submittedName>
</protein>
<dbReference type="CDD" id="cd17535">
    <property type="entry name" value="REC_NarL-like"/>
    <property type="match status" value="1"/>
</dbReference>
<evidence type="ECO:0000259" key="5">
    <source>
        <dbReference type="PROSITE" id="PS50110"/>
    </source>
</evidence>
<organism evidence="6 7">
    <name type="scientific">Corynebacterium striatum</name>
    <dbReference type="NCBI Taxonomy" id="43770"/>
    <lineage>
        <taxon>Bacteria</taxon>
        <taxon>Bacillati</taxon>
        <taxon>Actinomycetota</taxon>
        <taxon>Actinomycetes</taxon>
        <taxon>Mycobacteriales</taxon>
        <taxon>Corynebacteriaceae</taxon>
        <taxon>Corynebacterium</taxon>
    </lineage>
</organism>
<dbReference type="InterPro" id="IPR000792">
    <property type="entry name" value="Tscrpt_reg_LuxR_C"/>
</dbReference>
<dbReference type="InterPro" id="IPR058245">
    <property type="entry name" value="NreC/VraR/RcsB-like_REC"/>
</dbReference>
<dbReference type="Pfam" id="PF00196">
    <property type="entry name" value="GerE"/>
    <property type="match status" value="1"/>
</dbReference>
<dbReference type="SUPFAM" id="SSF52172">
    <property type="entry name" value="CheY-like"/>
    <property type="match status" value="1"/>
</dbReference>